<evidence type="ECO:0000256" key="1">
    <source>
        <dbReference type="SAM" id="MobiDB-lite"/>
    </source>
</evidence>
<accession>A0A7S2N7R0</accession>
<dbReference type="AlphaFoldDB" id="A0A7S2N7R0"/>
<gene>
    <name evidence="2" type="ORF">CBRE1094_LOCUS35707</name>
</gene>
<reference evidence="2" key="1">
    <citation type="submission" date="2021-01" db="EMBL/GenBank/DDBJ databases">
        <authorList>
            <person name="Corre E."/>
            <person name="Pelletier E."/>
            <person name="Niang G."/>
            <person name="Scheremetjew M."/>
            <person name="Finn R."/>
            <person name="Kale V."/>
            <person name="Holt S."/>
            <person name="Cochrane G."/>
            <person name="Meng A."/>
            <person name="Brown T."/>
            <person name="Cohen L."/>
        </authorList>
    </citation>
    <scope>NUCLEOTIDE SEQUENCE</scope>
    <source>
        <strain evidence="2">UTEX LB 985</strain>
    </source>
</reference>
<dbReference type="EMBL" id="HBGU01065495">
    <property type="protein sequence ID" value="CAD9524619.1"/>
    <property type="molecule type" value="Transcribed_RNA"/>
</dbReference>
<evidence type="ECO:0000313" key="2">
    <source>
        <dbReference type="EMBL" id="CAD9524619.1"/>
    </source>
</evidence>
<feature type="compositionally biased region" description="Basic and acidic residues" evidence="1">
    <location>
        <begin position="9"/>
        <end position="30"/>
    </location>
</feature>
<organism evidence="2">
    <name type="scientific">Haptolina brevifila</name>
    <dbReference type="NCBI Taxonomy" id="156173"/>
    <lineage>
        <taxon>Eukaryota</taxon>
        <taxon>Haptista</taxon>
        <taxon>Haptophyta</taxon>
        <taxon>Prymnesiophyceae</taxon>
        <taxon>Prymnesiales</taxon>
        <taxon>Prymnesiaceae</taxon>
        <taxon>Haptolina</taxon>
    </lineage>
</organism>
<proteinExistence type="predicted"/>
<sequence>MPPVPTDQAVRDRSSVYHSVGRTDERRRDFSTSGILSSPHMDSRHLARLTMISRNKKVYKPEAKKLLSRYFQKFSKAGKLDWEESTLGMAIVGAEAELCDEE</sequence>
<protein>
    <submittedName>
        <fullName evidence="2">Uncharacterized protein</fullName>
    </submittedName>
</protein>
<feature type="region of interest" description="Disordered" evidence="1">
    <location>
        <begin position="1"/>
        <end position="37"/>
    </location>
</feature>
<name>A0A7S2N7R0_9EUKA</name>